<name>A0A167GVI8_9BURK</name>
<keyword evidence="4" id="KW-1185">Reference proteome</keyword>
<evidence type="ECO:0000313" key="5">
    <source>
        <dbReference type="Proteomes" id="UP000185680"/>
    </source>
</evidence>
<feature type="compositionally biased region" description="Polar residues" evidence="1">
    <location>
        <begin position="23"/>
        <end position="34"/>
    </location>
</feature>
<dbReference type="InterPro" id="IPR015946">
    <property type="entry name" value="KH_dom-like_a/b"/>
</dbReference>
<proteinExistence type="predicted"/>
<dbReference type="InterPro" id="IPR036102">
    <property type="entry name" value="OsmC/Ohrsf"/>
</dbReference>
<sequence>MGEWIPGHPEIRTDVQPPAASFETLSGTPMNTEKNPPAAPYDNTAQGSTMTGTVPVRFELTAVAVGKRRNEVQTGMVEPLRLRTWDLASDEAPFHGGDETAPKPLSIFATGILTCFMTQVRNFARACGVEIRALKANAGMDWTLQRNGTKPYVALPGHMQIDIHLDTDATLEAQQHLISTAAQACFAEATLREPPLHRLWYGESWVECDVTPR</sequence>
<reference evidence="3 4" key="1">
    <citation type="submission" date="2016-02" db="EMBL/GenBank/DDBJ databases">
        <title>Draft genome sequence of Hydrogenophaga sp. LPB0072.</title>
        <authorList>
            <person name="Shin S.-K."/>
            <person name="Yi H."/>
        </authorList>
    </citation>
    <scope>NUCLEOTIDE SEQUENCE [LARGE SCALE GENOMIC DNA]</scope>
    <source>
        <strain evidence="3 4">LPB0072</strain>
    </source>
</reference>
<evidence type="ECO:0008006" key="6">
    <source>
        <dbReference type="Google" id="ProtNLM"/>
    </source>
</evidence>
<feature type="region of interest" description="Disordered" evidence="1">
    <location>
        <begin position="1"/>
        <end position="50"/>
    </location>
</feature>
<dbReference type="InterPro" id="IPR003718">
    <property type="entry name" value="OsmC/Ohr_fam"/>
</dbReference>
<accession>A0A167GVI8</accession>
<dbReference type="STRING" id="1763535.LPB072_07700"/>
<dbReference type="Proteomes" id="UP000185680">
    <property type="component" value="Chromosome"/>
</dbReference>
<dbReference type="SUPFAM" id="SSF82784">
    <property type="entry name" value="OsmC-like"/>
    <property type="match status" value="1"/>
</dbReference>
<dbReference type="Pfam" id="PF02566">
    <property type="entry name" value="OsmC"/>
    <property type="match status" value="1"/>
</dbReference>
<dbReference type="Gene3D" id="3.30.300.20">
    <property type="match status" value="1"/>
</dbReference>
<dbReference type="Proteomes" id="UP000185657">
    <property type="component" value="Unassembled WGS sequence"/>
</dbReference>
<dbReference type="AlphaFoldDB" id="A0A167GVI8"/>
<reference evidence="2 5" key="2">
    <citation type="submission" date="2016-10" db="EMBL/GenBank/DDBJ databases">
        <title>Hydorgenophaga sp. LPB0072 isolated from gastropod.</title>
        <authorList>
            <person name="Kim E."/>
            <person name="Yi H."/>
        </authorList>
    </citation>
    <scope>NUCLEOTIDE SEQUENCE [LARGE SCALE GENOMIC DNA]</scope>
    <source>
        <strain evidence="2 5">LPB0072</strain>
    </source>
</reference>
<evidence type="ECO:0000256" key="1">
    <source>
        <dbReference type="SAM" id="MobiDB-lite"/>
    </source>
</evidence>
<dbReference type="OrthoDB" id="7836423at2"/>
<dbReference type="EMBL" id="LVWD01000034">
    <property type="protein sequence ID" value="OAD39930.1"/>
    <property type="molecule type" value="Genomic_DNA"/>
</dbReference>
<evidence type="ECO:0000313" key="3">
    <source>
        <dbReference type="EMBL" id="OAD39930.1"/>
    </source>
</evidence>
<evidence type="ECO:0000313" key="4">
    <source>
        <dbReference type="Proteomes" id="UP000185657"/>
    </source>
</evidence>
<dbReference type="EMBL" id="CP017476">
    <property type="protein sequence ID" value="AOW12742.1"/>
    <property type="molecule type" value="Genomic_DNA"/>
</dbReference>
<organism evidence="2 5">
    <name type="scientific">Hydrogenophaga crassostreae</name>
    <dbReference type="NCBI Taxonomy" id="1763535"/>
    <lineage>
        <taxon>Bacteria</taxon>
        <taxon>Pseudomonadati</taxon>
        <taxon>Pseudomonadota</taxon>
        <taxon>Betaproteobacteria</taxon>
        <taxon>Burkholderiales</taxon>
        <taxon>Comamonadaceae</taxon>
        <taxon>Hydrogenophaga</taxon>
    </lineage>
</organism>
<evidence type="ECO:0000313" key="2">
    <source>
        <dbReference type="EMBL" id="AOW12742.1"/>
    </source>
</evidence>
<dbReference type="KEGG" id="hyl:LPB072_07700"/>
<protein>
    <recommendedName>
        <fullName evidence="6">Osmotically inducible protein OsmC</fullName>
    </recommendedName>
</protein>
<gene>
    <name evidence="2" type="ORF">LPB072_07700</name>
    <name evidence="3" type="ORF">LPB72_17195</name>
</gene>